<sequence length="133" mass="14115">MAAYTNFHVLLHVASFASLLLTSCLALELETVPATFVFGDSLVDAGNNNYIRTIAKANFRPYGIDFPGGVGSTGRFYNGRTIVDIIGEEMGLKDYIPPYLAPTTVGDVVLRGVNYASGGAGILNDTGAIYVCN</sequence>
<keyword evidence="7" id="KW-0443">Lipid metabolism</keyword>
<dbReference type="AlphaFoldDB" id="A0A4Y7KIE2"/>
<evidence type="ECO:0008006" key="11">
    <source>
        <dbReference type="Google" id="ProtNLM"/>
    </source>
</evidence>
<dbReference type="GO" id="GO:0016788">
    <property type="term" value="F:hydrolase activity, acting on ester bonds"/>
    <property type="evidence" value="ECO:0007669"/>
    <property type="project" value="InterPro"/>
</dbReference>
<gene>
    <name evidence="9" type="ORF">C5167_034834</name>
</gene>
<dbReference type="STRING" id="3469.A0A4Y7KIE2"/>
<comment type="similarity">
    <text evidence="2">Belongs to the 'GDSL' lipolytic enzyme family.</text>
</comment>
<evidence type="ECO:0000256" key="5">
    <source>
        <dbReference type="ARBA" id="ARBA00022801"/>
    </source>
</evidence>
<proteinExistence type="inferred from homology"/>
<evidence type="ECO:0000313" key="10">
    <source>
        <dbReference type="Proteomes" id="UP000316621"/>
    </source>
</evidence>
<dbReference type="GO" id="GO:0005576">
    <property type="term" value="C:extracellular region"/>
    <property type="evidence" value="ECO:0007669"/>
    <property type="project" value="UniProtKB-SubCell"/>
</dbReference>
<protein>
    <recommendedName>
        <fullName evidence="11">GDSL esterase/lipase</fullName>
    </recommendedName>
</protein>
<dbReference type="Gramene" id="RZC71665">
    <property type="protein sequence ID" value="RZC71665"/>
    <property type="gene ID" value="C5167_034834"/>
</dbReference>
<keyword evidence="6" id="KW-0442">Lipid degradation</keyword>
<keyword evidence="4 8" id="KW-0732">Signal</keyword>
<evidence type="ECO:0000256" key="3">
    <source>
        <dbReference type="ARBA" id="ARBA00022525"/>
    </source>
</evidence>
<dbReference type="InterPro" id="IPR036514">
    <property type="entry name" value="SGNH_hydro_sf"/>
</dbReference>
<dbReference type="InterPro" id="IPR001087">
    <property type="entry name" value="GDSL"/>
</dbReference>
<name>A0A4Y7KIE2_PAPSO</name>
<dbReference type="Gene3D" id="3.40.50.1110">
    <property type="entry name" value="SGNH hydrolase"/>
    <property type="match status" value="1"/>
</dbReference>
<dbReference type="InterPro" id="IPR051238">
    <property type="entry name" value="GDSL_esterase/lipase"/>
</dbReference>
<evidence type="ECO:0000256" key="7">
    <source>
        <dbReference type="ARBA" id="ARBA00023098"/>
    </source>
</evidence>
<evidence type="ECO:0000313" key="9">
    <source>
        <dbReference type="EMBL" id="RZC71665.1"/>
    </source>
</evidence>
<accession>A0A4Y7KIE2</accession>
<comment type="subcellular location">
    <subcellularLocation>
        <location evidence="1">Secreted</location>
    </subcellularLocation>
</comment>
<evidence type="ECO:0000256" key="6">
    <source>
        <dbReference type="ARBA" id="ARBA00022963"/>
    </source>
</evidence>
<dbReference type="Pfam" id="PF00657">
    <property type="entry name" value="Lipase_GDSL"/>
    <property type="match status" value="1"/>
</dbReference>
<reference evidence="9 10" key="1">
    <citation type="journal article" date="2018" name="Science">
        <title>The opium poppy genome and morphinan production.</title>
        <authorList>
            <person name="Guo L."/>
            <person name="Winzer T."/>
            <person name="Yang X."/>
            <person name="Li Y."/>
            <person name="Ning Z."/>
            <person name="He Z."/>
            <person name="Teodor R."/>
            <person name="Lu Y."/>
            <person name="Bowser T.A."/>
            <person name="Graham I.A."/>
            <person name="Ye K."/>
        </authorList>
    </citation>
    <scope>NUCLEOTIDE SEQUENCE [LARGE SCALE GENOMIC DNA]</scope>
    <source>
        <strain evidence="10">cv. HN1</strain>
        <tissue evidence="9">Leaves</tissue>
    </source>
</reference>
<dbReference type="Proteomes" id="UP000316621">
    <property type="component" value="Chromosome 7"/>
</dbReference>
<evidence type="ECO:0000256" key="4">
    <source>
        <dbReference type="ARBA" id="ARBA00022729"/>
    </source>
</evidence>
<dbReference type="GO" id="GO:0016042">
    <property type="term" value="P:lipid catabolic process"/>
    <property type="evidence" value="ECO:0007669"/>
    <property type="project" value="UniProtKB-KW"/>
</dbReference>
<feature type="chain" id="PRO_5021492773" description="GDSL esterase/lipase" evidence="8">
    <location>
        <begin position="27"/>
        <end position="133"/>
    </location>
</feature>
<dbReference type="EMBL" id="CM010721">
    <property type="protein sequence ID" value="RZC71665.1"/>
    <property type="molecule type" value="Genomic_DNA"/>
</dbReference>
<feature type="signal peptide" evidence="8">
    <location>
        <begin position="1"/>
        <end position="26"/>
    </location>
</feature>
<organism evidence="9 10">
    <name type="scientific">Papaver somniferum</name>
    <name type="common">Opium poppy</name>
    <dbReference type="NCBI Taxonomy" id="3469"/>
    <lineage>
        <taxon>Eukaryota</taxon>
        <taxon>Viridiplantae</taxon>
        <taxon>Streptophyta</taxon>
        <taxon>Embryophyta</taxon>
        <taxon>Tracheophyta</taxon>
        <taxon>Spermatophyta</taxon>
        <taxon>Magnoliopsida</taxon>
        <taxon>Ranunculales</taxon>
        <taxon>Papaveraceae</taxon>
        <taxon>Papaveroideae</taxon>
        <taxon>Papaver</taxon>
    </lineage>
</organism>
<dbReference type="PANTHER" id="PTHR45650:SF4">
    <property type="entry name" value="GDSL-LIKE LIPASE_ACYLHYDROLASE FAMILY PROTEIN, EXPRESSED"/>
    <property type="match status" value="1"/>
</dbReference>
<evidence type="ECO:0000256" key="2">
    <source>
        <dbReference type="ARBA" id="ARBA00008668"/>
    </source>
</evidence>
<evidence type="ECO:0000256" key="8">
    <source>
        <dbReference type="SAM" id="SignalP"/>
    </source>
</evidence>
<keyword evidence="3" id="KW-0964">Secreted</keyword>
<keyword evidence="5" id="KW-0378">Hydrolase</keyword>
<dbReference type="PANTHER" id="PTHR45650">
    <property type="entry name" value="GDSL-LIKE LIPASE/ACYLHYDROLASE-RELATED"/>
    <property type="match status" value="1"/>
</dbReference>
<evidence type="ECO:0000256" key="1">
    <source>
        <dbReference type="ARBA" id="ARBA00004613"/>
    </source>
</evidence>
<keyword evidence="10" id="KW-1185">Reference proteome</keyword>
<dbReference type="OMA" id="MERPVIE"/>